<dbReference type="PANTHER" id="PTHR11908">
    <property type="entry name" value="XANTHINE DEHYDROGENASE"/>
    <property type="match status" value="1"/>
</dbReference>
<dbReference type="SMART" id="SM01008">
    <property type="entry name" value="Ald_Xan_dh_C"/>
    <property type="match status" value="1"/>
</dbReference>
<gene>
    <name evidence="4" type="ORF">BLA24_05510</name>
</gene>
<dbReference type="Gene3D" id="3.90.1170.50">
    <property type="entry name" value="Aldehyde oxidase/xanthine dehydrogenase, a/b hammerhead"/>
    <property type="match status" value="1"/>
</dbReference>
<dbReference type="OrthoDB" id="8428274at2"/>
<dbReference type="Pfam" id="PF02738">
    <property type="entry name" value="MoCoBD_1"/>
    <property type="match status" value="1"/>
</dbReference>
<dbReference type="InterPro" id="IPR037165">
    <property type="entry name" value="AldOxase/xan_DH_Mopterin-bd_sf"/>
</dbReference>
<organism evidence="4 5">
    <name type="scientific">Streptomyces cinnamoneus</name>
    <name type="common">Streptoverticillium cinnamoneum</name>
    <dbReference type="NCBI Taxonomy" id="53446"/>
    <lineage>
        <taxon>Bacteria</taxon>
        <taxon>Bacillati</taxon>
        <taxon>Actinomycetota</taxon>
        <taxon>Actinomycetes</taxon>
        <taxon>Kitasatosporales</taxon>
        <taxon>Streptomycetaceae</taxon>
        <taxon>Streptomyces</taxon>
        <taxon>Streptomyces cinnamoneus group</taxon>
    </lineage>
</organism>
<dbReference type="EMBL" id="NHZO01000072">
    <property type="protein sequence ID" value="PHQ52730.1"/>
    <property type="molecule type" value="Genomic_DNA"/>
</dbReference>
<dbReference type="GO" id="GO:0016491">
    <property type="term" value="F:oxidoreductase activity"/>
    <property type="evidence" value="ECO:0007669"/>
    <property type="project" value="UniProtKB-KW"/>
</dbReference>
<dbReference type="InterPro" id="IPR000674">
    <property type="entry name" value="Ald_Oxase/Xan_DH_a/b"/>
</dbReference>
<dbReference type="Gene3D" id="3.30.365.10">
    <property type="entry name" value="Aldehyde oxidase/xanthine dehydrogenase, molybdopterin binding domain"/>
    <property type="match status" value="4"/>
</dbReference>
<evidence type="ECO:0000313" key="4">
    <source>
        <dbReference type="EMBL" id="PHQ52730.1"/>
    </source>
</evidence>
<dbReference type="Proteomes" id="UP000222531">
    <property type="component" value="Unassembled WGS sequence"/>
</dbReference>
<comment type="caution">
    <text evidence="4">The sequence shown here is derived from an EMBL/GenBank/DDBJ whole genome shotgun (WGS) entry which is preliminary data.</text>
</comment>
<dbReference type="Pfam" id="PF01315">
    <property type="entry name" value="Ald_Xan_dh_C"/>
    <property type="match status" value="1"/>
</dbReference>
<sequence length="728" mass="76914">MAHPDIGEGIDRVDARVKVSGRAAYPTDQDHPDLAHAVLVQSTVAAGRVTALDTAAAEAAPGVLAVITHENAPELHEAPDRRATLPPPPLRGDRIVHHGQTVAVVVAETFEQATEGARLVRAAYERTDPVVDIDHPGAEHVRDPFGSDDGTGDVAAALAAAPVRVEQTYRTAVNTNNPMGPFATVASWDGDQLTVHDCTQGPSRTRADLAATLKAPQDTIRVLAPYLGGGFGSGLRTWSHTVLAAVAARRVGRPVKLVLTRKQMFTSVGHRPDTRQTLKIGATRDGRITALDHEAWQTLSMGDVNTETVARVSLSGYASPAVSARDVQVRVNVPSPGSMRAPGDGQGNFALECALDELAHELGMDPLELRLRNYAGEHPVTGQRWSSNDLRECYRVGAEKFGWSRRDPAPRSMRRGRTLVGYGMAGTSFFFYQSSCAARITVNRDGGAVVASAGMDLGTGTYTVMTQLASELLALPLGRVRMVMGDSSLPQAPSAGGSGLTGAMGSAIHAASRHLIRSFLDLVRDDPGSPLRGAGTGDVRVEDGRIVREDDGRGESYEEILTRHRLDELTAEGSAEAPGEDQPVVPTGPYAAKFAEVHVDPDLGVIRVARLVTAAHCGRILNEKTARSQLVGGTVGGIGMALLEETVTEPHTGRIANGTFGDYLIAVNADIPELDVHFVGGPDPTNPTGTKGCGELGIPGTPAAIANAVFHATGTRVRHLPITIEDVL</sequence>
<reference evidence="4 5" key="1">
    <citation type="journal article" date="2017" name="Biochemistry">
        <title>Identification of the Biosynthetic Pathway for the Antibiotic Bicyclomycin.</title>
        <authorList>
            <person name="Patteson J."/>
            <person name="Cai W."/>
            <person name="Johnson R.A."/>
            <person name="Santa Maria K."/>
            <person name="Li B."/>
        </authorList>
    </citation>
    <scope>NUCLEOTIDE SEQUENCE [LARGE SCALE GENOMIC DNA]</scope>
    <source>
        <strain evidence="4 5">ATCC 21532</strain>
    </source>
</reference>
<evidence type="ECO:0000259" key="3">
    <source>
        <dbReference type="SMART" id="SM01008"/>
    </source>
</evidence>
<evidence type="ECO:0000256" key="2">
    <source>
        <dbReference type="ARBA" id="ARBA00023002"/>
    </source>
</evidence>
<dbReference type="RefSeq" id="WP_099198037.1">
    <property type="nucleotide sequence ID" value="NZ_JBIRXA010000002.1"/>
</dbReference>
<dbReference type="GO" id="GO:0005506">
    <property type="term" value="F:iron ion binding"/>
    <property type="evidence" value="ECO:0007669"/>
    <property type="project" value="InterPro"/>
</dbReference>
<dbReference type="InterPro" id="IPR046867">
    <property type="entry name" value="AldOxase/xan_DH_MoCoBD2"/>
</dbReference>
<dbReference type="SUPFAM" id="SSF56003">
    <property type="entry name" value="Molybdenum cofactor-binding domain"/>
    <property type="match status" value="1"/>
</dbReference>
<proteinExistence type="predicted"/>
<dbReference type="PANTHER" id="PTHR11908:SF132">
    <property type="entry name" value="ALDEHYDE OXIDASE 1-RELATED"/>
    <property type="match status" value="1"/>
</dbReference>
<keyword evidence="5" id="KW-1185">Reference proteome</keyword>
<keyword evidence="2" id="KW-0560">Oxidoreductase</keyword>
<dbReference type="InterPro" id="IPR008274">
    <property type="entry name" value="AldOxase/xan_DH_MoCoBD1"/>
</dbReference>
<dbReference type="AlphaFoldDB" id="A0A2G1XNE1"/>
<dbReference type="Pfam" id="PF20256">
    <property type="entry name" value="MoCoBD_2"/>
    <property type="match status" value="1"/>
</dbReference>
<dbReference type="InterPro" id="IPR016208">
    <property type="entry name" value="Ald_Oxase/xanthine_DH-like"/>
</dbReference>
<keyword evidence="1" id="KW-0500">Molybdenum</keyword>
<name>A0A2G1XNE1_STRCJ</name>
<protein>
    <submittedName>
        <fullName evidence="4">Xanthine dehydrogenase</fullName>
    </submittedName>
</protein>
<dbReference type="SUPFAM" id="SSF54665">
    <property type="entry name" value="CO dehydrogenase molybdoprotein N-domain-like"/>
    <property type="match status" value="1"/>
</dbReference>
<evidence type="ECO:0000256" key="1">
    <source>
        <dbReference type="ARBA" id="ARBA00022505"/>
    </source>
</evidence>
<feature type="domain" description="Aldehyde oxidase/xanthine dehydrogenase a/b hammerhead" evidence="3">
    <location>
        <begin position="20"/>
        <end position="128"/>
    </location>
</feature>
<accession>A0A2G1XNE1</accession>
<evidence type="ECO:0000313" key="5">
    <source>
        <dbReference type="Proteomes" id="UP000222531"/>
    </source>
</evidence>
<dbReference type="InterPro" id="IPR036856">
    <property type="entry name" value="Ald_Oxase/Xan_DH_a/b_sf"/>
</dbReference>